<evidence type="ECO:0000256" key="2">
    <source>
        <dbReference type="ARBA" id="ARBA00005988"/>
    </source>
</evidence>
<keyword evidence="8" id="KW-0812">Transmembrane</keyword>
<protein>
    <recommendedName>
        <fullName evidence="9">Peptidase M14 domain-containing protein</fullName>
    </recommendedName>
</protein>
<organism evidence="10">
    <name type="scientific">Salvia splendens</name>
    <name type="common">Scarlet sage</name>
    <dbReference type="NCBI Taxonomy" id="180675"/>
    <lineage>
        <taxon>Eukaryota</taxon>
        <taxon>Viridiplantae</taxon>
        <taxon>Streptophyta</taxon>
        <taxon>Embryophyta</taxon>
        <taxon>Tracheophyta</taxon>
        <taxon>Spermatophyta</taxon>
        <taxon>Magnoliopsida</taxon>
        <taxon>eudicotyledons</taxon>
        <taxon>Gunneridae</taxon>
        <taxon>Pentapetalae</taxon>
        <taxon>asterids</taxon>
        <taxon>lamiids</taxon>
        <taxon>Lamiales</taxon>
        <taxon>Lamiaceae</taxon>
        <taxon>Nepetoideae</taxon>
        <taxon>Mentheae</taxon>
        <taxon>Salviinae</taxon>
        <taxon>Salvia</taxon>
        <taxon>Salvia subgen. Calosphace</taxon>
        <taxon>core Calosphace</taxon>
    </lineage>
</organism>
<reference evidence="10" key="1">
    <citation type="submission" date="2018-01" db="EMBL/GenBank/DDBJ databases">
        <authorList>
            <person name="Mao J.F."/>
        </authorList>
    </citation>
    <scope>NUCLEOTIDE SEQUENCE</scope>
    <source>
        <strain evidence="10">Huo1</strain>
        <tissue evidence="10">Leaf</tissue>
    </source>
</reference>
<dbReference type="Gene3D" id="2.60.40.1120">
    <property type="entry name" value="Carboxypeptidase-like, regulatory domain"/>
    <property type="match status" value="1"/>
</dbReference>
<dbReference type="SMART" id="SM00631">
    <property type="entry name" value="Zn_pept"/>
    <property type="match status" value="1"/>
</dbReference>
<feature type="transmembrane region" description="Helical" evidence="8">
    <location>
        <begin position="453"/>
        <end position="475"/>
    </location>
</feature>
<keyword evidence="11" id="KW-1185">Reference proteome</keyword>
<dbReference type="GO" id="GO:0004181">
    <property type="term" value="F:metallocarboxypeptidase activity"/>
    <property type="evidence" value="ECO:0007669"/>
    <property type="project" value="InterPro"/>
</dbReference>
<dbReference type="PROSITE" id="PS52035">
    <property type="entry name" value="PEPTIDASE_M14"/>
    <property type="match status" value="1"/>
</dbReference>
<dbReference type="GO" id="GO:0008270">
    <property type="term" value="F:zinc ion binding"/>
    <property type="evidence" value="ECO:0007669"/>
    <property type="project" value="InterPro"/>
</dbReference>
<keyword evidence="8" id="KW-1133">Transmembrane helix</keyword>
<evidence type="ECO:0000256" key="1">
    <source>
        <dbReference type="ARBA" id="ARBA00001947"/>
    </source>
</evidence>
<accession>A0A8X8ZIC9</accession>
<evidence type="ECO:0000313" key="11">
    <source>
        <dbReference type="Proteomes" id="UP000298416"/>
    </source>
</evidence>
<dbReference type="PANTHER" id="PTHR11532">
    <property type="entry name" value="PROTEASE M14 CARBOXYPEPTIDASE"/>
    <property type="match status" value="1"/>
</dbReference>
<keyword evidence="6" id="KW-0325">Glycoprotein</keyword>
<proteinExistence type="inferred from homology"/>
<feature type="domain" description="Peptidase M14" evidence="9">
    <location>
        <begin position="40"/>
        <end position="383"/>
    </location>
</feature>
<dbReference type="Proteomes" id="UP000298416">
    <property type="component" value="Unassembled WGS sequence"/>
</dbReference>
<reference evidence="10" key="2">
    <citation type="submission" date="2020-08" db="EMBL/GenBank/DDBJ databases">
        <title>Plant Genome Project.</title>
        <authorList>
            <person name="Zhang R.-G."/>
        </authorList>
    </citation>
    <scope>NUCLEOTIDE SEQUENCE</scope>
    <source>
        <strain evidence="10">Huo1</strain>
        <tissue evidence="10">Leaf</tissue>
    </source>
</reference>
<evidence type="ECO:0000256" key="5">
    <source>
        <dbReference type="ARBA" id="ARBA00022833"/>
    </source>
</evidence>
<dbReference type="Pfam" id="PF00246">
    <property type="entry name" value="Peptidase_M14"/>
    <property type="match status" value="1"/>
</dbReference>
<dbReference type="GO" id="GO:0016485">
    <property type="term" value="P:protein processing"/>
    <property type="evidence" value="ECO:0007669"/>
    <property type="project" value="TreeGrafter"/>
</dbReference>
<dbReference type="PRINTS" id="PR00765">
    <property type="entry name" value="CRBOXYPTASEA"/>
</dbReference>
<keyword evidence="8" id="KW-0472">Membrane</keyword>
<evidence type="ECO:0000313" key="10">
    <source>
        <dbReference type="EMBL" id="KAG6406187.1"/>
    </source>
</evidence>
<evidence type="ECO:0000256" key="6">
    <source>
        <dbReference type="ARBA" id="ARBA00023180"/>
    </source>
</evidence>
<dbReference type="GO" id="GO:0006518">
    <property type="term" value="P:peptide metabolic process"/>
    <property type="evidence" value="ECO:0007669"/>
    <property type="project" value="TreeGrafter"/>
</dbReference>
<feature type="active site" description="Proton donor/acceptor" evidence="7">
    <location>
        <position position="334"/>
    </location>
</feature>
<comment type="caution">
    <text evidence="10">The sequence shown here is derived from an EMBL/GenBank/DDBJ whole genome shotgun (WGS) entry which is preliminary data.</text>
</comment>
<keyword evidence="3" id="KW-0479">Metal-binding</keyword>
<dbReference type="PROSITE" id="PS00133">
    <property type="entry name" value="CARBOXYPEPT_ZN_2"/>
    <property type="match status" value="1"/>
</dbReference>
<evidence type="ECO:0000256" key="4">
    <source>
        <dbReference type="ARBA" id="ARBA00022801"/>
    </source>
</evidence>
<dbReference type="SUPFAM" id="SSF53187">
    <property type="entry name" value="Zn-dependent exopeptidases"/>
    <property type="match status" value="1"/>
</dbReference>
<dbReference type="InterPro" id="IPR057247">
    <property type="entry name" value="CARBOXYPEPT_ZN_2"/>
</dbReference>
<dbReference type="InterPro" id="IPR050753">
    <property type="entry name" value="Peptidase_M14_domain"/>
</dbReference>
<sequence>MLSGYDDRSYGVSGRRMYSMNDFQMTEEDYNARLEKLAQGYMSNSDLQEAMQEFNSRCPNISRIYRLLLHCCILFQELYYYLMCSDSHFVGLTELTISIGKSVFGVPLLAMEISDTPGTIDAEPSFKMKLMKEEMNIISLTDDAGFVGNVHGNEPVGRELLLLLANWLCDNYLKDSLATTIVDDVHLHILPSMNPDGYALRRRGNANHIDLNRDFPDQFFHMNDDTDLRQPETKAMVKWMTDIHFTASATLHGGALVANYPWDGTEDKRRDYFGCPDDKTFRFLASLYSRSHYKMSRSKEFPGGITNGAFWYPLYGGMQDWNYIHSGCFELTLEISDDKWPDASETGIHGQVFSSDGKPLPASIAIQGINYTIFAGKKFGEYYRLLAPGEKYEVIASMPGYRSKRACVILGEAAQTVDFVLDSESSSIYKDGRVLEDSGCYPDSKTGLQAADLLPATQLEFCLLLFVMVGFLCFLKKRRARRNEKQTSVPRRAAMV</sequence>
<keyword evidence="4" id="KW-0378">Hydrolase</keyword>
<evidence type="ECO:0000259" key="9">
    <source>
        <dbReference type="PROSITE" id="PS52035"/>
    </source>
</evidence>
<dbReference type="EMBL" id="PNBA02000012">
    <property type="protein sequence ID" value="KAG6406187.1"/>
    <property type="molecule type" value="Genomic_DNA"/>
</dbReference>
<keyword evidence="5" id="KW-0862">Zinc</keyword>
<dbReference type="AlphaFoldDB" id="A0A8X8ZIC9"/>
<dbReference type="CDD" id="cd11308">
    <property type="entry name" value="Peptidase_M14NE-CP-C_like"/>
    <property type="match status" value="1"/>
</dbReference>
<dbReference type="SUPFAM" id="SSF49464">
    <property type="entry name" value="Carboxypeptidase regulatory domain-like"/>
    <property type="match status" value="1"/>
</dbReference>
<dbReference type="PANTHER" id="PTHR11532:SF57">
    <property type="entry name" value="CARBOXYPEPTIDASE D, B"/>
    <property type="match status" value="1"/>
</dbReference>
<comment type="cofactor">
    <cofactor evidence="1">
        <name>Zn(2+)</name>
        <dbReference type="ChEBI" id="CHEBI:29105"/>
    </cofactor>
</comment>
<evidence type="ECO:0000256" key="3">
    <source>
        <dbReference type="ARBA" id="ARBA00022723"/>
    </source>
</evidence>
<comment type="similarity">
    <text evidence="2 7">Belongs to the peptidase M14 family.</text>
</comment>
<dbReference type="InterPro" id="IPR008969">
    <property type="entry name" value="CarboxyPept-like_regulatory"/>
</dbReference>
<gene>
    <name evidence="10" type="ORF">SASPL_133786</name>
</gene>
<dbReference type="GO" id="GO:0005615">
    <property type="term" value="C:extracellular space"/>
    <property type="evidence" value="ECO:0007669"/>
    <property type="project" value="TreeGrafter"/>
</dbReference>
<evidence type="ECO:0000256" key="7">
    <source>
        <dbReference type="PROSITE-ProRule" id="PRU01379"/>
    </source>
</evidence>
<dbReference type="Gene3D" id="3.40.630.10">
    <property type="entry name" value="Zn peptidases"/>
    <property type="match status" value="1"/>
</dbReference>
<evidence type="ECO:0000256" key="8">
    <source>
        <dbReference type="SAM" id="Phobius"/>
    </source>
</evidence>
<name>A0A8X8ZIC9_SALSN</name>
<dbReference type="InterPro" id="IPR000834">
    <property type="entry name" value="Peptidase_M14"/>
</dbReference>